<evidence type="ECO:0000313" key="2">
    <source>
        <dbReference type="Proteomes" id="UP000525078"/>
    </source>
</evidence>
<gene>
    <name evidence="1" type="ORF">F8388_011684</name>
</gene>
<proteinExistence type="predicted"/>
<comment type="caution">
    <text evidence="1">The sequence shown here is derived from an EMBL/GenBank/DDBJ whole genome shotgun (WGS) entry which is preliminary data.</text>
</comment>
<dbReference type="AlphaFoldDB" id="A0A7J6GX51"/>
<organism evidence="1 2">
    <name type="scientific">Cannabis sativa</name>
    <name type="common">Hemp</name>
    <name type="synonym">Marijuana</name>
    <dbReference type="NCBI Taxonomy" id="3483"/>
    <lineage>
        <taxon>Eukaryota</taxon>
        <taxon>Viridiplantae</taxon>
        <taxon>Streptophyta</taxon>
        <taxon>Embryophyta</taxon>
        <taxon>Tracheophyta</taxon>
        <taxon>Spermatophyta</taxon>
        <taxon>Magnoliopsida</taxon>
        <taxon>eudicotyledons</taxon>
        <taxon>Gunneridae</taxon>
        <taxon>Pentapetalae</taxon>
        <taxon>rosids</taxon>
        <taxon>fabids</taxon>
        <taxon>Rosales</taxon>
        <taxon>Cannabaceae</taxon>
        <taxon>Cannabis</taxon>
    </lineage>
</organism>
<protein>
    <submittedName>
        <fullName evidence="1">Uncharacterized protein</fullName>
    </submittedName>
</protein>
<accession>A0A7J6GX51</accession>
<sequence>MKGQQKMLMLLEVSQVNQGNIIIYIRTHIMRDGGMMQIFAMKINKMSSNLQNRLLIINSGHLPDRIKHHNLPHQHLPSLPLKILLMPC</sequence>
<name>A0A7J6GX51_CANSA</name>
<dbReference type="EMBL" id="JAATIP010000038">
    <property type="protein sequence ID" value="KAF4387536.1"/>
    <property type="molecule type" value="Genomic_DNA"/>
</dbReference>
<reference evidence="1 2" key="1">
    <citation type="journal article" date="2020" name="bioRxiv">
        <title>Sequence and annotation of 42 cannabis genomes reveals extensive copy number variation in cannabinoid synthesis and pathogen resistance genes.</title>
        <authorList>
            <person name="Mckernan K.J."/>
            <person name="Helbert Y."/>
            <person name="Kane L.T."/>
            <person name="Ebling H."/>
            <person name="Zhang L."/>
            <person name="Liu B."/>
            <person name="Eaton Z."/>
            <person name="Mclaughlin S."/>
            <person name="Kingan S."/>
            <person name="Baybayan P."/>
            <person name="Concepcion G."/>
            <person name="Jordan M."/>
            <person name="Riva A."/>
            <person name="Barbazuk W."/>
            <person name="Harkins T."/>
        </authorList>
    </citation>
    <scope>NUCLEOTIDE SEQUENCE [LARGE SCALE GENOMIC DNA]</scope>
    <source>
        <strain evidence="2">cv. Jamaican Lion 4</strain>
        <tissue evidence="1">Leaf</tissue>
    </source>
</reference>
<dbReference type="Proteomes" id="UP000525078">
    <property type="component" value="Unassembled WGS sequence"/>
</dbReference>
<evidence type="ECO:0000313" key="1">
    <source>
        <dbReference type="EMBL" id="KAF4387536.1"/>
    </source>
</evidence>